<evidence type="ECO:0000256" key="1">
    <source>
        <dbReference type="ARBA" id="ARBA00004370"/>
    </source>
</evidence>
<dbReference type="Gene3D" id="2.60.40.1210">
    <property type="entry name" value="Cellobiose dehydrogenase, cytochrome domain"/>
    <property type="match status" value="1"/>
</dbReference>
<keyword evidence="5 8" id="KW-1133">Transmembrane helix</keyword>
<protein>
    <recommendedName>
        <fullName evidence="10">Cytochrome b561 domain-containing protein</fullName>
    </recommendedName>
</protein>
<evidence type="ECO:0000256" key="2">
    <source>
        <dbReference type="ARBA" id="ARBA00022448"/>
    </source>
</evidence>
<name>A0A0F4GFM0_9PEZI</name>
<feature type="region of interest" description="Disordered" evidence="7">
    <location>
        <begin position="454"/>
        <end position="505"/>
    </location>
</feature>
<feature type="transmembrane region" description="Helical" evidence="8">
    <location>
        <begin position="377"/>
        <end position="396"/>
    </location>
</feature>
<keyword evidence="12" id="KW-1185">Reference proteome</keyword>
<dbReference type="Pfam" id="PF03188">
    <property type="entry name" value="Cytochrom_B561"/>
    <property type="match status" value="1"/>
</dbReference>
<feature type="transmembrane region" description="Helical" evidence="8">
    <location>
        <begin position="242"/>
        <end position="264"/>
    </location>
</feature>
<evidence type="ECO:0000256" key="8">
    <source>
        <dbReference type="SAM" id="Phobius"/>
    </source>
</evidence>
<keyword evidence="9" id="KW-0732">Signal</keyword>
<feature type="compositionally biased region" description="Basic and acidic residues" evidence="7">
    <location>
        <begin position="454"/>
        <end position="467"/>
    </location>
</feature>
<feature type="domain" description="Cytochrome b561" evidence="10">
    <location>
        <begin position="210"/>
        <end position="400"/>
    </location>
</feature>
<dbReference type="CDD" id="cd08760">
    <property type="entry name" value="Cyt_b561_FRRS1_like"/>
    <property type="match status" value="1"/>
</dbReference>
<feature type="transmembrane region" description="Helical" evidence="8">
    <location>
        <begin position="350"/>
        <end position="371"/>
    </location>
</feature>
<evidence type="ECO:0000256" key="9">
    <source>
        <dbReference type="SAM" id="SignalP"/>
    </source>
</evidence>
<dbReference type="SMART" id="SM00665">
    <property type="entry name" value="B561"/>
    <property type="match status" value="1"/>
</dbReference>
<reference evidence="11 12" key="1">
    <citation type="submission" date="2015-03" db="EMBL/GenBank/DDBJ databases">
        <title>RNA-seq based gene annotation and comparative genomics of four Zymoseptoria species reveal species-specific pathogenicity related genes and transposable element activity.</title>
        <authorList>
            <person name="Grandaubert J."/>
            <person name="Bhattacharyya A."/>
            <person name="Stukenbrock E.H."/>
        </authorList>
    </citation>
    <scope>NUCLEOTIDE SEQUENCE [LARGE SCALE GENOMIC DNA]</scope>
    <source>
        <strain evidence="11 12">Zb18110</strain>
    </source>
</reference>
<comment type="caution">
    <text evidence="11">The sequence shown here is derived from an EMBL/GenBank/DDBJ whole genome shotgun (WGS) entry which is preliminary data.</text>
</comment>
<dbReference type="SUPFAM" id="SSF49344">
    <property type="entry name" value="CBD9-like"/>
    <property type="match status" value="1"/>
</dbReference>
<dbReference type="EMBL" id="LAFY01000686">
    <property type="protein sequence ID" value="KJX96224.1"/>
    <property type="molecule type" value="Genomic_DNA"/>
</dbReference>
<dbReference type="OrthoDB" id="19261at2759"/>
<keyword evidence="2" id="KW-0813">Transport</keyword>
<evidence type="ECO:0000313" key="12">
    <source>
        <dbReference type="Proteomes" id="UP000033647"/>
    </source>
</evidence>
<dbReference type="AlphaFoldDB" id="A0A0F4GFM0"/>
<dbReference type="Pfam" id="PF16010">
    <property type="entry name" value="CDH-cyt"/>
    <property type="match status" value="1"/>
</dbReference>
<evidence type="ECO:0000256" key="5">
    <source>
        <dbReference type="ARBA" id="ARBA00022989"/>
    </source>
</evidence>
<feature type="transmembrane region" description="Helical" evidence="8">
    <location>
        <begin position="308"/>
        <end position="329"/>
    </location>
</feature>
<dbReference type="PANTHER" id="PTHR47797">
    <property type="entry name" value="DEHYDROGENASE, PUTATIVE (AFU_ORTHOLOGUE AFUA_8G05805)-RELATED"/>
    <property type="match status" value="1"/>
</dbReference>
<dbReference type="STRING" id="1047168.A0A0F4GFM0"/>
<accession>A0A0F4GFM0</accession>
<evidence type="ECO:0000256" key="6">
    <source>
        <dbReference type="ARBA" id="ARBA00023136"/>
    </source>
</evidence>
<gene>
    <name evidence="11" type="ORF">TI39_contig694g00007</name>
</gene>
<dbReference type="Proteomes" id="UP000033647">
    <property type="component" value="Unassembled WGS sequence"/>
</dbReference>
<keyword evidence="4" id="KW-0249">Electron transport</keyword>
<keyword evidence="3 8" id="KW-0812">Transmembrane</keyword>
<dbReference type="InterPro" id="IPR015920">
    <property type="entry name" value="Cellobiose_DH-like_cyt"/>
</dbReference>
<evidence type="ECO:0000256" key="3">
    <source>
        <dbReference type="ARBA" id="ARBA00022692"/>
    </source>
</evidence>
<dbReference type="SUPFAM" id="SSF103473">
    <property type="entry name" value="MFS general substrate transporter"/>
    <property type="match status" value="1"/>
</dbReference>
<dbReference type="GO" id="GO:0016020">
    <property type="term" value="C:membrane"/>
    <property type="evidence" value="ECO:0007669"/>
    <property type="project" value="UniProtKB-SubCell"/>
</dbReference>
<keyword evidence="6 8" id="KW-0472">Membrane</keyword>
<evidence type="ECO:0000259" key="10">
    <source>
        <dbReference type="PROSITE" id="PS50939"/>
    </source>
</evidence>
<feature type="transmembrane region" description="Helical" evidence="8">
    <location>
        <begin position="276"/>
        <end position="296"/>
    </location>
</feature>
<dbReference type="InterPro" id="IPR036259">
    <property type="entry name" value="MFS_trans_sf"/>
</dbReference>
<feature type="signal peptide" evidence="9">
    <location>
        <begin position="1"/>
        <end position="19"/>
    </location>
</feature>
<dbReference type="PANTHER" id="PTHR47797:SF1">
    <property type="entry name" value="CYTOCHROME B561 DOMAIN-CONTAINING PROTEIN-RELATED"/>
    <property type="match status" value="1"/>
</dbReference>
<proteinExistence type="predicted"/>
<feature type="chain" id="PRO_5002468410" description="Cytochrome b561 domain-containing protein" evidence="9">
    <location>
        <begin position="20"/>
        <end position="505"/>
    </location>
</feature>
<dbReference type="PROSITE" id="PS50939">
    <property type="entry name" value="CYTOCHROME_B561"/>
    <property type="match status" value="1"/>
</dbReference>
<dbReference type="CDD" id="cd09630">
    <property type="entry name" value="CDH_like_cytochrome"/>
    <property type="match status" value="1"/>
</dbReference>
<comment type="subcellular location">
    <subcellularLocation>
        <location evidence="1">Membrane</location>
    </subcellularLocation>
</comment>
<evidence type="ECO:0000313" key="11">
    <source>
        <dbReference type="EMBL" id="KJX96224.1"/>
    </source>
</evidence>
<sequence>MKSTIPALILASFLATTWAASPQETHDAGIDEQAKAAYFVLPSSGYVFALNVAENGDVYYHMNAPASHSWMGVGFGSSMTNTRMLISYLAEDGHHLTNTVRYSTGHSEPVAEDVVIEPVTSDHYAPFSNTLSPDGIMIAHAVCRNCATWKNGALNLTNTAEQFVFALGPNITLHSNDKNAPLRLHDFHGTFQLDMTVATNYTGDYARVPAPQDPGLQTGDSFWAFANYYSSSAYNTSNDGEWAGVAHAVFMCFTFLLIFPLGALSLRLLRRALVHAAAQILGVIFLIIGLGLGIYASKLYNKTKTFTSPHQILGLLVFAAVFLQLGLGLTHHNLYLRAGTPTIMGKIHRYLGISITLLGIANGFLGLDFAGDKLTPYGIIVAVMLLIFALLTYLVLRHNNKHVYRPEKQAFIPNEDEETGREFEMSETPFAAGRYIQTPRTPFFSLARQKWNDRGEDKRAERREQQRAAENSAAKGQAEESLYADTPASERGSPFKGKWEAVPLR</sequence>
<dbReference type="InterPro" id="IPR006593">
    <property type="entry name" value="Cyt_b561/ferric_Rdtase_TM"/>
</dbReference>
<dbReference type="Gene3D" id="1.20.120.1770">
    <property type="match status" value="1"/>
</dbReference>
<organism evidence="11 12">
    <name type="scientific">Zymoseptoria brevis</name>
    <dbReference type="NCBI Taxonomy" id="1047168"/>
    <lineage>
        <taxon>Eukaryota</taxon>
        <taxon>Fungi</taxon>
        <taxon>Dikarya</taxon>
        <taxon>Ascomycota</taxon>
        <taxon>Pezizomycotina</taxon>
        <taxon>Dothideomycetes</taxon>
        <taxon>Dothideomycetidae</taxon>
        <taxon>Mycosphaerellales</taxon>
        <taxon>Mycosphaerellaceae</taxon>
        <taxon>Zymoseptoria</taxon>
    </lineage>
</organism>
<evidence type="ECO:0000256" key="4">
    <source>
        <dbReference type="ARBA" id="ARBA00022982"/>
    </source>
</evidence>
<evidence type="ECO:0000256" key="7">
    <source>
        <dbReference type="SAM" id="MobiDB-lite"/>
    </source>
</evidence>